<evidence type="ECO:0000256" key="5">
    <source>
        <dbReference type="ARBA" id="ARBA00049117"/>
    </source>
</evidence>
<feature type="domain" description="CobW C-terminal" evidence="7">
    <location>
        <begin position="241"/>
        <end position="335"/>
    </location>
</feature>
<comment type="similarity">
    <text evidence="4">Belongs to the SIMIBI class G3E GTPase family. ZNG1 subfamily.</text>
</comment>
<evidence type="ECO:0000256" key="3">
    <source>
        <dbReference type="ARBA" id="ARBA00023186"/>
    </source>
</evidence>
<evidence type="ECO:0000259" key="7">
    <source>
        <dbReference type="SMART" id="SM00833"/>
    </source>
</evidence>
<dbReference type="PANTHER" id="PTHR13748">
    <property type="entry name" value="COBW-RELATED"/>
    <property type="match status" value="1"/>
</dbReference>
<evidence type="ECO:0000256" key="1">
    <source>
        <dbReference type="ARBA" id="ARBA00022741"/>
    </source>
</evidence>
<feature type="compositionally biased region" description="Low complexity" evidence="6">
    <location>
        <begin position="344"/>
        <end position="357"/>
    </location>
</feature>
<feature type="region of interest" description="Disordered" evidence="6">
    <location>
        <begin position="338"/>
        <end position="357"/>
    </location>
</feature>
<keyword evidence="1" id="KW-0547">Nucleotide-binding</keyword>
<name>A0ABT4THN9_9ACTN</name>
<reference evidence="8" key="1">
    <citation type="submission" date="2023-01" db="EMBL/GenBank/DDBJ databases">
        <title>Draft genome sequence of Nocardiopsis sp. LSu2-4 isolated from halophytes.</title>
        <authorList>
            <person name="Duangmal K."/>
            <person name="Chantavorakit T."/>
        </authorList>
    </citation>
    <scope>NUCLEOTIDE SEQUENCE</scope>
    <source>
        <strain evidence="8">LSu2-4</strain>
    </source>
</reference>
<dbReference type="EMBL" id="JAQFWP010000009">
    <property type="protein sequence ID" value="MDA2804223.1"/>
    <property type="molecule type" value="Genomic_DNA"/>
</dbReference>
<keyword evidence="2" id="KW-0378">Hydrolase</keyword>
<dbReference type="Proteomes" id="UP001165685">
    <property type="component" value="Unassembled WGS sequence"/>
</dbReference>
<dbReference type="RefSeq" id="WP_270676750.1">
    <property type="nucleotide sequence ID" value="NZ_JAQFWP010000009.1"/>
</dbReference>
<evidence type="ECO:0000256" key="2">
    <source>
        <dbReference type="ARBA" id="ARBA00022801"/>
    </source>
</evidence>
<evidence type="ECO:0000313" key="8">
    <source>
        <dbReference type="EMBL" id="MDA2804223.1"/>
    </source>
</evidence>
<dbReference type="CDD" id="cd03112">
    <property type="entry name" value="CobW-like"/>
    <property type="match status" value="1"/>
</dbReference>
<dbReference type="InterPro" id="IPR051316">
    <property type="entry name" value="Zinc-reg_GTPase_activator"/>
</dbReference>
<dbReference type="Pfam" id="PF07683">
    <property type="entry name" value="CobW_C"/>
    <property type="match status" value="1"/>
</dbReference>
<organism evidence="8 9">
    <name type="scientific">Nocardiopsis suaedae</name>
    <dbReference type="NCBI Taxonomy" id="3018444"/>
    <lineage>
        <taxon>Bacteria</taxon>
        <taxon>Bacillati</taxon>
        <taxon>Actinomycetota</taxon>
        <taxon>Actinomycetes</taxon>
        <taxon>Streptosporangiales</taxon>
        <taxon>Nocardiopsidaceae</taxon>
        <taxon>Nocardiopsis</taxon>
    </lineage>
</organism>
<dbReference type="InterPro" id="IPR011629">
    <property type="entry name" value="CobW-like_C"/>
</dbReference>
<dbReference type="Pfam" id="PF02492">
    <property type="entry name" value="cobW"/>
    <property type="match status" value="1"/>
</dbReference>
<accession>A0ABT4THN9</accession>
<dbReference type="Gene3D" id="3.40.50.300">
    <property type="entry name" value="P-loop containing nucleotide triphosphate hydrolases"/>
    <property type="match status" value="1"/>
</dbReference>
<dbReference type="SUPFAM" id="SSF52540">
    <property type="entry name" value="P-loop containing nucleoside triphosphate hydrolases"/>
    <property type="match status" value="1"/>
</dbReference>
<dbReference type="InterPro" id="IPR003495">
    <property type="entry name" value="CobW/HypB/UreG_nucleotide-bd"/>
</dbReference>
<proteinExistence type="inferred from homology"/>
<dbReference type="InterPro" id="IPR027417">
    <property type="entry name" value="P-loop_NTPase"/>
</dbReference>
<dbReference type="SMART" id="SM00833">
    <property type="entry name" value="CobW_C"/>
    <property type="match status" value="1"/>
</dbReference>
<dbReference type="Gene3D" id="3.30.1220.10">
    <property type="entry name" value="CobW-like, C-terminal domain"/>
    <property type="match status" value="1"/>
</dbReference>
<evidence type="ECO:0000256" key="6">
    <source>
        <dbReference type="SAM" id="MobiDB-lite"/>
    </source>
</evidence>
<sequence length="357" mass="37999">MTASPKIPVTVLAGFLGSGKTTLVNRILTADHGARIAVVENEFGEIPIDDALVLTGDEEIIEMSNGCCLCCTARTDLIDILHRLLERPERFDRVLIETSGMADPDPVAQTFFVDEEIAAAFELDGVVTMVDALHARAHLDGAAGEGGEGGGVGTRVTDQIAFADRVVLNKTDLVSPEEADAVEERIRGVNATADVIRARYADIDVAGVLAIGAFGGAGRVAGAPDAMDGWDEGAHLHDPTLDSVSVEVEEEVDADAVREWAEDFLRERGPDVYRIKGLLAVGGDPRRFVLQGVHTLFEITPGTPWNGERRSTRVVVIGRDLPSREELGRALRFCSPAQAGGRTPARASIPASSSAMP</sequence>
<protein>
    <submittedName>
        <fullName evidence="8">GTP-binding protein</fullName>
    </submittedName>
</protein>
<comment type="caution">
    <text evidence="8">The sequence shown here is derived from an EMBL/GenBank/DDBJ whole genome shotgun (WGS) entry which is preliminary data.</text>
</comment>
<evidence type="ECO:0000256" key="4">
    <source>
        <dbReference type="ARBA" id="ARBA00034320"/>
    </source>
</evidence>
<gene>
    <name evidence="8" type="ORF">O4U47_06835</name>
</gene>
<evidence type="ECO:0000313" key="9">
    <source>
        <dbReference type="Proteomes" id="UP001165685"/>
    </source>
</evidence>
<dbReference type="PANTHER" id="PTHR13748:SF62">
    <property type="entry name" value="COBW DOMAIN-CONTAINING PROTEIN"/>
    <property type="match status" value="1"/>
</dbReference>
<keyword evidence="3" id="KW-0143">Chaperone</keyword>
<dbReference type="SUPFAM" id="SSF90002">
    <property type="entry name" value="Hypothetical protein YjiA, C-terminal domain"/>
    <property type="match status" value="1"/>
</dbReference>
<comment type="catalytic activity">
    <reaction evidence="5">
        <text>GTP + H2O = GDP + phosphate + H(+)</text>
        <dbReference type="Rhea" id="RHEA:19669"/>
        <dbReference type="ChEBI" id="CHEBI:15377"/>
        <dbReference type="ChEBI" id="CHEBI:15378"/>
        <dbReference type="ChEBI" id="CHEBI:37565"/>
        <dbReference type="ChEBI" id="CHEBI:43474"/>
        <dbReference type="ChEBI" id="CHEBI:58189"/>
    </reaction>
    <physiologicalReaction direction="left-to-right" evidence="5">
        <dbReference type="Rhea" id="RHEA:19670"/>
    </physiologicalReaction>
</comment>
<dbReference type="InterPro" id="IPR036627">
    <property type="entry name" value="CobW-likC_sf"/>
</dbReference>
<keyword evidence="9" id="KW-1185">Reference proteome</keyword>